<evidence type="ECO:0008006" key="3">
    <source>
        <dbReference type="Google" id="ProtNLM"/>
    </source>
</evidence>
<organism evidence="1 2">
    <name type="scientific">Saccharopolyspora taberi</name>
    <dbReference type="NCBI Taxonomy" id="60895"/>
    <lineage>
        <taxon>Bacteria</taxon>
        <taxon>Bacillati</taxon>
        <taxon>Actinomycetota</taxon>
        <taxon>Actinomycetes</taxon>
        <taxon>Pseudonocardiales</taxon>
        <taxon>Pseudonocardiaceae</taxon>
        <taxon>Saccharopolyspora</taxon>
    </lineage>
</organism>
<proteinExistence type="predicted"/>
<dbReference type="Proteomes" id="UP001500979">
    <property type="component" value="Unassembled WGS sequence"/>
</dbReference>
<dbReference type="EMBL" id="BAAAUX010000019">
    <property type="protein sequence ID" value="GAA2806754.1"/>
    <property type="molecule type" value="Genomic_DNA"/>
</dbReference>
<protein>
    <recommendedName>
        <fullName evidence="3">Transcriptional regulator</fullName>
    </recommendedName>
</protein>
<dbReference type="RefSeq" id="WP_344683196.1">
    <property type="nucleotide sequence ID" value="NZ_BAAAUX010000019.1"/>
</dbReference>
<evidence type="ECO:0000313" key="2">
    <source>
        <dbReference type="Proteomes" id="UP001500979"/>
    </source>
</evidence>
<reference evidence="1 2" key="1">
    <citation type="journal article" date="2019" name="Int. J. Syst. Evol. Microbiol.">
        <title>The Global Catalogue of Microorganisms (GCM) 10K type strain sequencing project: providing services to taxonomists for standard genome sequencing and annotation.</title>
        <authorList>
            <consortium name="The Broad Institute Genomics Platform"/>
            <consortium name="The Broad Institute Genome Sequencing Center for Infectious Disease"/>
            <person name="Wu L."/>
            <person name="Ma J."/>
        </authorList>
    </citation>
    <scope>NUCLEOTIDE SEQUENCE [LARGE SCALE GENOMIC DNA]</scope>
    <source>
        <strain evidence="1 2">JCM 9383</strain>
    </source>
</reference>
<gene>
    <name evidence="1" type="ORF">GCM10010470_47520</name>
</gene>
<name>A0ABN3VJE3_9PSEU</name>
<accession>A0ABN3VJE3</accession>
<evidence type="ECO:0000313" key="1">
    <source>
        <dbReference type="EMBL" id="GAA2806754.1"/>
    </source>
</evidence>
<comment type="caution">
    <text evidence="1">The sequence shown here is derived from an EMBL/GenBank/DDBJ whole genome shotgun (WGS) entry which is preliminary data.</text>
</comment>
<sequence>MQTARTVLELKIRERRQTLQEFAEFAERFAREHNEPGTLSVRHLQRLASGRKPNGQPLGSLRPATARLLERIFDLSIDELLARPKPPSGSGGTAPALCSLPMLDPPRRHSVGRRGMPTPAVQTPETRADMAMSFAWLDEHVGWSVETTRREVMSHLGKLNTEDLLNRQARRGKVRRSQIARALSEYYGDGAPGHGAYRVQDGQVEIRTSILTRPDWLDLACALGQGSDRLTLSTEPGLRTASGTAETGEAVRRFAEAAALGVRVSNVPLYRLLSINASKGAISGSVGIAPFAEYAVTMDLLEKELIDAIGDGISDRLDLPLRDKYLPNIESVLDLPNRLCAGGALALCAIARPSDSYRNQADYALLIQQRSGHVLNAARRLAVIPKGFHQPMTDIHADAQLGTTLLREIEEELFGRSDLDSTVDTPRVAAPLHPGRLSEPMQWLTEDPARIRMECTGFGLNMVSGNFEFACLIVIHDDEFWARFGGQIEANWEASGLRLYSTMDHHLVSELLTDEGWSNEGLFALSQGIRRLRELGDERVTLPAIEPSWTPTASGQ</sequence>
<keyword evidence="2" id="KW-1185">Reference proteome</keyword>